<organism evidence="8 9">
    <name type="scientific">Vibrio marisflavi CECT 7928</name>
    <dbReference type="NCBI Taxonomy" id="634439"/>
    <lineage>
        <taxon>Bacteria</taxon>
        <taxon>Pseudomonadati</taxon>
        <taxon>Pseudomonadota</taxon>
        <taxon>Gammaproteobacteria</taxon>
        <taxon>Vibrionales</taxon>
        <taxon>Vibrionaceae</taxon>
        <taxon>Vibrio</taxon>
    </lineage>
</organism>
<evidence type="ECO:0000256" key="6">
    <source>
        <dbReference type="SAM" id="Phobius"/>
    </source>
</evidence>
<dbReference type="PANTHER" id="PTHR43124:SF3">
    <property type="entry name" value="CHLORAMPHENICOL EFFLUX PUMP RV0191"/>
    <property type="match status" value="1"/>
</dbReference>
<keyword evidence="2" id="KW-1003">Cell membrane</keyword>
<dbReference type="EMBL" id="CAKLDM010000002">
    <property type="protein sequence ID" value="CAH0541047.1"/>
    <property type="molecule type" value="Genomic_DNA"/>
</dbReference>
<accession>A0ABM9A6V0</accession>
<feature type="transmembrane region" description="Helical" evidence="6">
    <location>
        <begin position="97"/>
        <end position="116"/>
    </location>
</feature>
<keyword evidence="5 6" id="KW-0472">Membrane</keyword>
<feature type="transmembrane region" description="Helical" evidence="6">
    <location>
        <begin position="128"/>
        <end position="147"/>
    </location>
</feature>
<evidence type="ECO:0000313" key="9">
    <source>
        <dbReference type="Proteomes" id="UP000838748"/>
    </source>
</evidence>
<feature type="transmembrane region" description="Helical" evidence="6">
    <location>
        <begin position="249"/>
        <end position="267"/>
    </location>
</feature>
<dbReference type="SUPFAM" id="SSF103473">
    <property type="entry name" value="MFS general substrate transporter"/>
    <property type="match status" value="1"/>
</dbReference>
<keyword evidence="9" id="KW-1185">Reference proteome</keyword>
<name>A0ABM9A6V0_9VIBR</name>
<evidence type="ECO:0000259" key="7">
    <source>
        <dbReference type="PROSITE" id="PS50850"/>
    </source>
</evidence>
<evidence type="ECO:0000256" key="1">
    <source>
        <dbReference type="ARBA" id="ARBA00004651"/>
    </source>
</evidence>
<dbReference type="PROSITE" id="PS00216">
    <property type="entry name" value="SUGAR_TRANSPORT_1"/>
    <property type="match status" value="1"/>
</dbReference>
<keyword evidence="4 6" id="KW-1133">Transmembrane helix</keyword>
<feature type="transmembrane region" description="Helical" evidence="6">
    <location>
        <begin position="333"/>
        <end position="354"/>
    </location>
</feature>
<dbReference type="RefSeq" id="WP_237362806.1">
    <property type="nucleotide sequence ID" value="NZ_CAKLDM010000002.1"/>
</dbReference>
<feature type="transmembrane region" description="Helical" evidence="6">
    <location>
        <begin position="43"/>
        <end position="61"/>
    </location>
</feature>
<evidence type="ECO:0000313" key="8">
    <source>
        <dbReference type="EMBL" id="CAH0541047.1"/>
    </source>
</evidence>
<sequence length="405" mass="44568">MNTNSRFIYTIYAIFFVAYLTLSSTAPILLTISQKSHISMTDLQLGVSLLFFFFSVSSIVLGPVSDFVGRRNVLLIAQSVSFIGLVLCAFSDSFYTFTFGLIIIGLGTGAFSVVSRSIVNHAIKDHHLLFKAYTSFSVLVIAGPIVATKMSIEMAQFLNWHLIYAVLAVLVLCVLFSTYKNTHEPDKAFKPSRVNVKGITEQFLYCAKNPLFMKNAILVGLFFSVILGLFLGFGPEIFIKRFHVSTSDYSNIALFICIAYLVGNMISKHIGSRVDKRHLKFVAFAVVAMATLILSTHNSLDYTVGTFFTIGVGAGMLGPMGTHGGMKVLDKHFGTAAAMFTALFSIFSALWSYLHAVLNIDALTLITVILWCIVIGCTVFELVKPDQESPKPQSNKHTIQHQKAA</sequence>
<dbReference type="PROSITE" id="PS50850">
    <property type="entry name" value="MFS"/>
    <property type="match status" value="1"/>
</dbReference>
<dbReference type="InterPro" id="IPR036259">
    <property type="entry name" value="MFS_trans_sf"/>
</dbReference>
<dbReference type="InterPro" id="IPR050189">
    <property type="entry name" value="MFS_Efflux_Transporters"/>
</dbReference>
<feature type="transmembrane region" description="Helical" evidence="6">
    <location>
        <begin position="217"/>
        <end position="237"/>
    </location>
</feature>
<comment type="caution">
    <text evidence="8">The sequence shown here is derived from an EMBL/GenBank/DDBJ whole genome shotgun (WGS) entry which is preliminary data.</text>
</comment>
<dbReference type="InterPro" id="IPR020846">
    <property type="entry name" value="MFS_dom"/>
</dbReference>
<protein>
    <submittedName>
        <fullName evidence="8">Multidrug resistance protein MdtL</fullName>
    </submittedName>
</protein>
<feature type="transmembrane region" description="Helical" evidence="6">
    <location>
        <begin position="73"/>
        <end position="91"/>
    </location>
</feature>
<comment type="subcellular location">
    <subcellularLocation>
        <location evidence="1">Cell membrane</location>
        <topology evidence="1">Multi-pass membrane protein</topology>
    </subcellularLocation>
</comment>
<dbReference type="Gene3D" id="1.20.1720.10">
    <property type="entry name" value="Multidrug resistance protein D"/>
    <property type="match status" value="1"/>
</dbReference>
<dbReference type="InterPro" id="IPR005829">
    <property type="entry name" value="Sugar_transporter_CS"/>
</dbReference>
<feature type="transmembrane region" description="Helical" evidence="6">
    <location>
        <begin position="302"/>
        <end position="321"/>
    </location>
</feature>
<dbReference type="Pfam" id="PF07690">
    <property type="entry name" value="MFS_1"/>
    <property type="match status" value="1"/>
</dbReference>
<evidence type="ECO:0000256" key="2">
    <source>
        <dbReference type="ARBA" id="ARBA00022475"/>
    </source>
</evidence>
<feature type="transmembrane region" description="Helical" evidence="6">
    <location>
        <begin position="159"/>
        <end position="179"/>
    </location>
</feature>
<proteinExistence type="predicted"/>
<gene>
    <name evidence="8" type="primary">mdtL_3</name>
    <name evidence="8" type="ORF">VMF7928_03331</name>
</gene>
<feature type="transmembrane region" description="Helical" evidence="6">
    <location>
        <begin position="279"/>
        <end position="296"/>
    </location>
</feature>
<feature type="transmembrane region" description="Helical" evidence="6">
    <location>
        <begin position="7"/>
        <end position="31"/>
    </location>
</feature>
<dbReference type="InterPro" id="IPR011701">
    <property type="entry name" value="MFS"/>
</dbReference>
<dbReference type="PANTHER" id="PTHR43124">
    <property type="entry name" value="PURINE EFFLUX PUMP PBUE"/>
    <property type="match status" value="1"/>
</dbReference>
<dbReference type="Proteomes" id="UP000838748">
    <property type="component" value="Unassembled WGS sequence"/>
</dbReference>
<keyword evidence="3 6" id="KW-0812">Transmembrane</keyword>
<evidence type="ECO:0000256" key="3">
    <source>
        <dbReference type="ARBA" id="ARBA00022692"/>
    </source>
</evidence>
<reference evidence="8" key="1">
    <citation type="submission" date="2021-11" db="EMBL/GenBank/DDBJ databases">
        <authorList>
            <person name="Rodrigo-Torres L."/>
            <person name="Arahal R. D."/>
            <person name="Lucena T."/>
        </authorList>
    </citation>
    <scope>NUCLEOTIDE SEQUENCE</scope>
    <source>
        <strain evidence="8">CECT 7928</strain>
    </source>
</reference>
<evidence type="ECO:0000256" key="4">
    <source>
        <dbReference type="ARBA" id="ARBA00022989"/>
    </source>
</evidence>
<evidence type="ECO:0000256" key="5">
    <source>
        <dbReference type="ARBA" id="ARBA00023136"/>
    </source>
</evidence>
<feature type="domain" description="Major facilitator superfamily (MFS) profile" evidence="7">
    <location>
        <begin position="7"/>
        <end position="388"/>
    </location>
</feature>
<feature type="transmembrane region" description="Helical" evidence="6">
    <location>
        <begin position="360"/>
        <end position="383"/>
    </location>
</feature>